<evidence type="ECO:0000313" key="2">
    <source>
        <dbReference type="Proteomes" id="UP000291591"/>
    </source>
</evidence>
<dbReference type="InterPro" id="IPR020835">
    <property type="entry name" value="Catalase_sf"/>
</dbReference>
<evidence type="ECO:0000313" key="1">
    <source>
        <dbReference type="EMBL" id="RZT83261.1"/>
    </source>
</evidence>
<dbReference type="CDD" id="cd08152">
    <property type="entry name" value="y4iL_like"/>
    <property type="match status" value="1"/>
</dbReference>
<sequence>MVSTNQTRTAPIPYSDDVEQIQPHEAEHIQRCIDAMHRTNEMTFDQHRHGYRATHAKSHGILRGTLEIHDDLPPELAQGLFATPGTHPVVVRIATETGQLDDDRAANARGFSLKVLDVPGEKMHPRTPDLPVQDLLFNTLPVLPPGTAKKFMELAEIRERYFHDLEGMDEAVGERDDAEELTAFGRLANIHPLAHAYYTQAAFRYGDYVAKIAVYPGTAEQEALSERSVTDADPDHILRDLLASWATDRETVFDVRVQLRTNAETMPVEDAAVYWPEDESPYRSVATVRLPPQDAYSPARRVFADDRLAFRPWNGLPAHRPLGSVNRLRRRAYEVMGQQRFTLNATTGTEMTSVDELPF</sequence>
<keyword evidence="2" id="KW-1185">Reference proteome</keyword>
<dbReference type="PANTHER" id="PTHR36195">
    <property type="entry name" value="DOMAIN PROTEIN, PUTATIVE (AFU_ORTHOLOGUE AFUA_5G01990)-RELATED-RELATED"/>
    <property type="match status" value="1"/>
</dbReference>
<protein>
    <submittedName>
        <fullName evidence="1">Uncharacterized protein</fullName>
    </submittedName>
</protein>
<dbReference type="GO" id="GO:0020037">
    <property type="term" value="F:heme binding"/>
    <property type="evidence" value="ECO:0007669"/>
    <property type="project" value="InterPro"/>
</dbReference>
<name>A0A4Q7URE7_PSEST</name>
<dbReference type="AlphaFoldDB" id="A0A4Q7URE7"/>
<reference evidence="1 2" key="1">
    <citation type="submission" date="2019-02" db="EMBL/GenBank/DDBJ databases">
        <title>Sequencing the genomes of 1000 actinobacteria strains.</title>
        <authorList>
            <person name="Klenk H.-P."/>
        </authorList>
    </citation>
    <scope>NUCLEOTIDE SEQUENCE [LARGE SCALE GENOMIC DNA]</scope>
    <source>
        <strain evidence="1 2">DSM 45779</strain>
    </source>
</reference>
<accession>A0A4Q7URE7</accession>
<dbReference type="PANTHER" id="PTHR36195:SF4">
    <property type="entry name" value="DOMAIN PROTEIN, PUTATIVE (AFU_ORTHOLOGUE AFUA_5G01990)-RELATED"/>
    <property type="match status" value="1"/>
</dbReference>
<organism evidence="1 2">
    <name type="scientific">Pseudonocardia sediminis</name>
    <dbReference type="NCBI Taxonomy" id="1397368"/>
    <lineage>
        <taxon>Bacteria</taxon>
        <taxon>Bacillati</taxon>
        <taxon>Actinomycetota</taxon>
        <taxon>Actinomycetes</taxon>
        <taxon>Pseudonocardiales</taxon>
        <taxon>Pseudonocardiaceae</taxon>
        <taxon>Pseudonocardia</taxon>
    </lineage>
</organism>
<gene>
    <name evidence="1" type="ORF">EV383_0060</name>
</gene>
<dbReference type="SUPFAM" id="SSF56634">
    <property type="entry name" value="Heme-dependent catalase-like"/>
    <property type="match status" value="1"/>
</dbReference>
<comment type="caution">
    <text evidence="1">The sequence shown here is derived from an EMBL/GenBank/DDBJ whole genome shotgun (WGS) entry which is preliminary data.</text>
</comment>
<proteinExistence type="predicted"/>
<dbReference type="Proteomes" id="UP000291591">
    <property type="component" value="Unassembled WGS sequence"/>
</dbReference>
<dbReference type="Gene3D" id="2.40.180.10">
    <property type="entry name" value="Catalase core domain"/>
    <property type="match status" value="1"/>
</dbReference>
<dbReference type="EMBL" id="SHKL01000001">
    <property type="protein sequence ID" value="RZT83261.1"/>
    <property type="molecule type" value="Genomic_DNA"/>
</dbReference>